<gene>
    <name evidence="2" type="ORF">SOCG_04510</name>
</gene>
<dbReference type="AlphaFoldDB" id="S9Q5D9"/>
<dbReference type="GeneID" id="25033472"/>
<name>S9Q5D9_SCHOY</name>
<organism evidence="2 3">
    <name type="scientific">Schizosaccharomyces octosporus (strain yFS286)</name>
    <name type="common">Fission yeast</name>
    <name type="synonym">Octosporomyces octosporus</name>
    <dbReference type="NCBI Taxonomy" id="483514"/>
    <lineage>
        <taxon>Eukaryota</taxon>
        <taxon>Fungi</taxon>
        <taxon>Dikarya</taxon>
        <taxon>Ascomycota</taxon>
        <taxon>Taphrinomycotina</taxon>
        <taxon>Schizosaccharomycetes</taxon>
        <taxon>Schizosaccharomycetales</taxon>
        <taxon>Schizosaccharomycetaceae</taxon>
        <taxon>Schizosaccharomyces</taxon>
    </lineage>
</organism>
<evidence type="ECO:0000313" key="3">
    <source>
        <dbReference type="Proteomes" id="UP000016088"/>
    </source>
</evidence>
<dbReference type="OMA" id="HETRNIN"/>
<sequence length="337" mass="39018">MASDCFRWKTMNSLDLSQCLISDEQSRLLNTENANTNIDVCVTKQIEENSPDNTQIKEEEGVEFYSWSSSPNLNTNIPLLTHLDQQDLERLAEVEPVSASVLSENELIRKIDQQKKPNDTTTSISQPEIDFSRIVSSVETQRERSGHIQDQQGTPIQRFVEIPDGHISDGESKSKPPDTIELFDAQEDSEDDLAEVEELEIFPSLYNQKTERSHETRNINPKFSKEAENSIITNTPLNFEKSLDMSQHELRYLRRPISDYNFDLGIQNELTTIYEDYVKENERLRRVKKRRSQPSAQTSLEKTDSENAFLTFYKDWIRIAKHRKEKGNIKIQSKKEG</sequence>
<dbReference type="VEuPathDB" id="FungiDB:SOCG_04510"/>
<evidence type="ECO:0000313" key="2">
    <source>
        <dbReference type="EMBL" id="EPX75267.1"/>
    </source>
</evidence>
<dbReference type="HOGENOM" id="CLU_824275_0_0_1"/>
<dbReference type="RefSeq" id="XP_013017710.1">
    <property type="nucleotide sequence ID" value="XM_013162256.1"/>
</dbReference>
<proteinExistence type="predicted"/>
<reference evidence="2 3" key="1">
    <citation type="journal article" date="2011" name="Science">
        <title>Comparative functional genomics of the fission yeasts.</title>
        <authorList>
            <person name="Rhind N."/>
            <person name="Chen Z."/>
            <person name="Yassour M."/>
            <person name="Thompson D.A."/>
            <person name="Haas B.J."/>
            <person name="Habib N."/>
            <person name="Wapinski I."/>
            <person name="Roy S."/>
            <person name="Lin M.F."/>
            <person name="Heiman D.I."/>
            <person name="Young S.K."/>
            <person name="Furuya K."/>
            <person name="Guo Y."/>
            <person name="Pidoux A."/>
            <person name="Chen H.M."/>
            <person name="Robbertse B."/>
            <person name="Goldberg J.M."/>
            <person name="Aoki K."/>
            <person name="Bayne E.H."/>
            <person name="Berlin A.M."/>
            <person name="Desjardins C.A."/>
            <person name="Dobbs E."/>
            <person name="Dukaj L."/>
            <person name="Fan L."/>
            <person name="FitzGerald M.G."/>
            <person name="French C."/>
            <person name="Gujja S."/>
            <person name="Hansen K."/>
            <person name="Keifenheim D."/>
            <person name="Levin J.Z."/>
            <person name="Mosher R.A."/>
            <person name="Mueller C.A."/>
            <person name="Pfiffner J."/>
            <person name="Priest M."/>
            <person name="Russ C."/>
            <person name="Smialowska A."/>
            <person name="Swoboda P."/>
            <person name="Sykes S.M."/>
            <person name="Vaughn M."/>
            <person name="Vengrova S."/>
            <person name="Yoder R."/>
            <person name="Zeng Q."/>
            <person name="Allshire R."/>
            <person name="Baulcombe D."/>
            <person name="Birren B.W."/>
            <person name="Brown W."/>
            <person name="Ekwall K."/>
            <person name="Kellis M."/>
            <person name="Leatherwood J."/>
            <person name="Levin H."/>
            <person name="Margalit H."/>
            <person name="Martienssen R."/>
            <person name="Nieduszynski C.A."/>
            <person name="Spatafora J.W."/>
            <person name="Friedman N."/>
            <person name="Dalgaard J.Z."/>
            <person name="Baumann P."/>
            <person name="Niki H."/>
            <person name="Regev A."/>
            <person name="Nusbaum C."/>
        </authorList>
    </citation>
    <scope>NUCLEOTIDE SEQUENCE [LARGE SCALE GENOMIC DNA]</scope>
    <source>
        <strain evidence="3">yFS286</strain>
    </source>
</reference>
<accession>S9Q5D9</accession>
<dbReference type="EMBL" id="KE503206">
    <property type="protein sequence ID" value="EPX75267.1"/>
    <property type="molecule type" value="Genomic_DNA"/>
</dbReference>
<dbReference type="OrthoDB" id="3538943at2759"/>
<feature type="region of interest" description="Disordered" evidence="1">
    <location>
        <begin position="137"/>
        <end position="157"/>
    </location>
</feature>
<dbReference type="Proteomes" id="UP000016088">
    <property type="component" value="Unassembled WGS sequence"/>
</dbReference>
<keyword evidence="3" id="KW-1185">Reference proteome</keyword>
<evidence type="ECO:0000256" key="1">
    <source>
        <dbReference type="SAM" id="MobiDB-lite"/>
    </source>
</evidence>
<protein>
    <submittedName>
        <fullName evidence="2">Uncharacterized protein</fullName>
    </submittedName>
</protein>